<dbReference type="EMBL" id="BQNB010020973">
    <property type="protein sequence ID" value="GJU01534.1"/>
    <property type="molecule type" value="Genomic_DNA"/>
</dbReference>
<dbReference type="Proteomes" id="UP001151760">
    <property type="component" value="Unassembled WGS sequence"/>
</dbReference>
<accession>A0ABQ5IN77</accession>
<comment type="caution">
    <text evidence="1">The sequence shown here is derived from an EMBL/GenBank/DDBJ whole genome shotgun (WGS) entry which is preliminary data.</text>
</comment>
<keyword evidence="2" id="KW-1185">Reference proteome</keyword>
<name>A0ABQ5IN77_9ASTR</name>
<protein>
    <recommendedName>
        <fullName evidence="3">Gag-Pol polyprotein</fullName>
    </recommendedName>
</protein>
<gene>
    <name evidence="1" type="ORF">Tco_1111872</name>
</gene>
<evidence type="ECO:0000313" key="2">
    <source>
        <dbReference type="Proteomes" id="UP001151760"/>
    </source>
</evidence>
<reference evidence="1" key="1">
    <citation type="journal article" date="2022" name="Int. J. Mol. Sci.">
        <title>Draft Genome of Tanacetum Coccineum: Genomic Comparison of Closely Related Tanacetum-Family Plants.</title>
        <authorList>
            <person name="Yamashiro T."/>
            <person name="Shiraishi A."/>
            <person name="Nakayama K."/>
            <person name="Satake H."/>
        </authorList>
    </citation>
    <scope>NUCLEOTIDE SEQUENCE</scope>
</reference>
<proteinExistence type="predicted"/>
<organism evidence="1 2">
    <name type="scientific">Tanacetum coccineum</name>
    <dbReference type="NCBI Taxonomy" id="301880"/>
    <lineage>
        <taxon>Eukaryota</taxon>
        <taxon>Viridiplantae</taxon>
        <taxon>Streptophyta</taxon>
        <taxon>Embryophyta</taxon>
        <taxon>Tracheophyta</taxon>
        <taxon>Spermatophyta</taxon>
        <taxon>Magnoliopsida</taxon>
        <taxon>eudicotyledons</taxon>
        <taxon>Gunneridae</taxon>
        <taxon>Pentapetalae</taxon>
        <taxon>asterids</taxon>
        <taxon>campanulids</taxon>
        <taxon>Asterales</taxon>
        <taxon>Asteraceae</taxon>
        <taxon>Asteroideae</taxon>
        <taxon>Anthemideae</taxon>
        <taxon>Anthemidinae</taxon>
        <taxon>Tanacetum</taxon>
    </lineage>
</organism>
<reference evidence="1" key="2">
    <citation type="submission" date="2022-01" db="EMBL/GenBank/DDBJ databases">
        <authorList>
            <person name="Yamashiro T."/>
            <person name="Shiraishi A."/>
            <person name="Satake H."/>
            <person name="Nakayama K."/>
        </authorList>
    </citation>
    <scope>NUCLEOTIDE SEQUENCE</scope>
</reference>
<evidence type="ECO:0008006" key="3">
    <source>
        <dbReference type="Google" id="ProtNLM"/>
    </source>
</evidence>
<evidence type="ECO:0000313" key="1">
    <source>
        <dbReference type="EMBL" id="GJU01534.1"/>
    </source>
</evidence>
<sequence length="183" mass="20806">MAVNTKFLNSLQPEWFKYVTNVRLSKNLAEHSYDTLFDHLQQYERIVNASRGKGDAKTHDPLDLVANTYASSSSSQSPVAYFVTHPPSVTDYNDDYQAEEICDDQKDSLTTTMMLLVRLLTQCYSTPTNNRLRTSSNTRNQAVVQADRVDIQSKNVVNGGRYVRKTIYNQGDFARIGNVQRIL</sequence>